<dbReference type="Proteomes" id="UP000270296">
    <property type="component" value="Unassembled WGS sequence"/>
</dbReference>
<gene>
    <name evidence="1" type="ORF">SBAD_LOCUS339</name>
</gene>
<reference evidence="1 2" key="2">
    <citation type="submission" date="2018-11" db="EMBL/GenBank/DDBJ databases">
        <authorList>
            <consortium name="Pathogen Informatics"/>
        </authorList>
    </citation>
    <scope>NUCLEOTIDE SEQUENCE [LARGE SCALE GENOMIC DNA]</scope>
</reference>
<dbReference type="EMBL" id="UZAM01000738">
    <property type="protein sequence ID" value="VDO82530.1"/>
    <property type="molecule type" value="Genomic_DNA"/>
</dbReference>
<evidence type="ECO:0000313" key="1">
    <source>
        <dbReference type="EMBL" id="VDO82530.1"/>
    </source>
</evidence>
<evidence type="ECO:0000313" key="3">
    <source>
        <dbReference type="WBParaSite" id="SBAD_0000035701-mRNA-1"/>
    </source>
</evidence>
<accession>A0A183I9P5</accession>
<dbReference type="AlphaFoldDB" id="A0A183I9P5"/>
<reference evidence="3" key="1">
    <citation type="submission" date="2016-06" db="UniProtKB">
        <authorList>
            <consortium name="WormBaseParasite"/>
        </authorList>
    </citation>
    <scope>IDENTIFICATION</scope>
</reference>
<name>A0A183I9P5_9BILA</name>
<protein>
    <submittedName>
        <fullName evidence="3">Acyl-CoA_dh_N domain-containing protein</fullName>
    </submittedName>
</protein>
<sequence>MYEDLVAEATSESNPCDVETEWQFIKSGILEAIAECCGFKRVGLPPGGSEKIFLVDMKGTTGGGVQEMA</sequence>
<keyword evidence="2" id="KW-1185">Reference proteome</keyword>
<organism evidence="3">
    <name type="scientific">Soboliphyme baturini</name>
    <dbReference type="NCBI Taxonomy" id="241478"/>
    <lineage>
        <taxon>Eukaryota</taxon>
        <taxon>Metazoa</taxon>
        <taxon>Ecdysozoa</taxon>
        <taxon>Nematoda</taxon>
        <taxon>Enoplea</taxon>
        <taxon>Dorylaimia</taxon>
        <taxon>Dioctophymatida</taxon>
        <taxon>Dioctophymatoidea</taxon>
        <taxon>Soboliphymatidae</taxon>
        <taxon>Soboliphyme</taxon>
    </lineage>
</organism>
<proteinExistence type="predicted"/>
<dbReference type="WBParaSite" id="SBAD_0000035701-mRNA-1">
    <property type="protein sequence ID" value="SBAD_0000035701-mRNA-1"/>
    <property type="gene ID" value="SBAD_0000035701"/>
</dbReference>
<evidence type="ECO:0000313" key="2">
    <source>
        <dbReference type="Proteomes" id="UP000270296"/>
    </source>
</evidence>